<dbReference type="GO" id="GO:0003700">
    <property type="term" value="F:DNA-binding transcription factor activity"/>
    <property type="evidence" value="ECO:0007669"/>
    <property type="project" value="TreeGrafter"/>
</dbReference>
<dbReference type="PANTHER" id="PTHR30055:SF234">
    <property type="entry name" value="HTH-TYPE TRANSCRIPTIONAL REGULATOR BETI"/>
    <property type="match status" value="1"/>
</dbReference>
<feature type="domain" description="HTH tetR-type" evidence="5">
    <location>
        <begin position="17"/>
        <end position="76"/>
    </location>
</feature>
<dbReference type="AlphaFoldDB" id="A0A2T0UVJ7"/>
<keyword evidence="2 4" id="KW-0238">DNA-binding</keyword>
<evidence type="ECO:0000313" key="6">
    <source>
        <dbReference type="EMBL" id="PRY61943.1"/>
    </source>
</evidence>
<organism evidence="6 7">
    <name type="scientific">Glycomyces artemisiae</name>
    <dbReference type="NCBI Taxonomy" id="1076443"/>
    <lineage>
        <taxon>Bacteria</taxon>
        <taxon>Bacillati</taxon>
        <taxon>Actinomycetota</taxon>
        <taxon>Actinomycetes</taxon>
        <taxon>Glycomycetales</taxon>
        <taxon>Glycomycetaceae</taxon>
        <taxon>Glycomyces</taxon>
    </lineage>
</organism>
<evidence type="ECO:0000256" key="4">
    <source>
        <dbReference type="PROSITE-ProRule" id="PRU00335"/>
    </source>
</evidence>
<keyword evidence="3" id="KW-0804">Transcription</keyword>
<dbReference type="EMBL" id="PVTJ01000001">
    <property type="protein sequence ID" value="PRY61943.1"/>
    <property type="molecule type" value="Genomic_DNA"/>
</dbReference>
<dbReference type="PANTHER" id="PTHR30055">
    <property type="entry name" value="HTH-TYPE TRANSCRIPTIONAL REGULATOR RUTR"/>
    <property type="match status" value="1"/>
</dbReference>
<dbReference type="Pfam" id="PF21597">
    <property type="entry name" value="TetR_C_43"/>
    <property type="match status" value="1"/>
</dbReference>
<dbReference type="InterPro" id="IPR050109">
    <property type="entry name" value="HTH-type_TetR-like_transc_reg"/>
</dbReference>
<proteinExistence type="predicted"/>
<dbReference type="SUPFAM" id="SSF46689">
    <property type="entry name" value="Homeodomain-like"/>
    <property type="match status" value="1"/>
</dbReference>
<name>A0A2T0UVJ7_9ACTN</name>
<sequence>MEGAAVGEARTVRADARRNIEKLLCAAAEVFGERGLHAPLDAIAQRAGVSTGTIYHRFGSREGLIDAVVPQYAEERLDAAAGRALACADPWEGFAQYVERVCELQVQNLALNDVISRNHPGTARLAEVCHRSQEQARRIAERAQADGSLRADFAAEDLLFVFWSTAMLVRFTAEDAPDAWRRSLAFTLDGLRSEGARPLPTAALTPEQVERVMQSRGGA</sequence>
<dbReference type="InterPro" id="IPR009057">
    <property type="entry name" value="Homeodomain-like_sf"/>
</dbReference>
<dbReference type="Proteomes" id="UP000238176">
    <property type="component" value="Unassembled WGS sequence"/>
</dbReference>
<dbReference type="InterPro" id="IPR049445">
    <property type="entry name" value="TetR_SbtR-like_C"/>
</dbReference>
<dbReference type="Gene3D" id="1.10.357.10">
    <property type="entry name" value="Tetracycline Repressor, domain 2"/>
    <property type="match status" value="1"/>
</dbReference>
<keyword evidence="7" id="KW-1185">Reference proteome</keyword>
<gene>
    <name evidence="6" type="ORF">B0I28_101267</name>
</gene>
<dbReference type="PRINTS" id="PR00455">
    <property type="entry name" value="HTHTETR"/>
</dbReference>
<evidence type="ECO:0000259" key="5">
    <source>
        <dbReference type="PROSITE" id="PS50977"/>
    </source>
</evidence>
<dbReference type="PROSITE" id="PS50977">
    <property type="entry name" value="HTH_TETR_2"/>
    <property type="match status" value="1"/>
</dbReference>
<dbReference type="InterPro" id="IPR001647">
    <property type="entry name" value="HTH_TetR"/>
</dbReference>
<comment type="caution">
    <text evidence="6">The sequence shown here is derived from an EMBL/GenBank/DDBJ whole genome shotgun (WGS) entry which is preliminary data.</text>
</comment>
<feature type="DNA-binding region" description="H-T-H motif" evidence="4">
    <location>
        <begin position="39"/>
        <end position="58"/>
    </location>
</feature>
<evidence type="ECO:0000256" key="1">
    <source>
        <dbReference type="ARBA" id="ARBA00023015"/>
    </source>
</evidence>
<reference evidence="6 7" key="1">
    <citation type="submission" date="2018-03" db="EMBL/GenBank/DDBJ databases">
        <title>Genomic Encyclopedia of Type Strains, Phase III (KMG-III): the genomes of soil and plant-associated and newly described type strains.</title>
        <authorList>
            <person name="Whitman W."/>
        </authorList>
    </citation>
    <scope>NUCLEOTIDE SEQUENCE [LARGE SCALE GENOMIC DNA]</scope>
    <source>
        <strain evidence="6 7">CGMCC 4.7067</strain>
    </source>
</reference>
<protein>
    <submittedName>
        <fullName evidence="6">TetR family transcriptional regulator</fullName>
    </submittedName>
</protein>
<dbReference type="Pfam" id="PF00440">
    <property type="entry name" value="TetR_N"/>
    <property type="match status" value="1"/>
</dbReference>
<keyword evidence="1" id="KW-0805">Transcription regulation</keyword>
<evidence type="ECO:0000313" key="7">
    <source>
        <dbReference type="Proteomes" id="UP000238176"/>
    </source>
</evidence>
<evidence type="ECO:0000256" key="2">
    <source>
        <dbReference type="ARBA" id="ARBA00023125"/>
    </source>
</evidence>
<dbReference type="InterPro" id="IPR036271">
    <property type="entry name" value="Tet_transcr_reg_TetR-rel_C_sf"/>
</dbReference>
<evidence type="ECO:0000256" key="3">
    <source>
        <dbReference type="ARBA" id="ARBA00023163"/>
    </source>
</evidence>
<dbReference type="GO" id="GO:0000976">
    <property type="term" value="F:transcription cis-regulatory region binding"/>
    <property type="evidence" value="ECO:0007669"/>
    <property type="project" value="TreeGrafter"/>
</dbReference>
<accession>A0A2T0UVJ7</accession>
<dbReference type="SUPFAM" id="SSF48498">
    <property type="entry name" value="Tetracyclin repressor-like, C-terminal domain"/>
    <property type="match status" value="1"/>
</dbReference>